<protein>
    <submittedName>
        <fullName evidence="1">Uncharacterized protein</fullName>
    </submittedName>
</protein>
<dbReference type="OMA" id="REPARIY"/>
<name>A0A2W1K1A7_ACIFR</name>
<gene>
    <name evidence="1" type="ORF">DN052_12105</name>
</gene>
<dbReference type="Proteomes" id="UP000248886">
    <property type="component" value="Unassembled WGS sequence"/>
</dbReference>
<proteinExistence type="predicted"/>
<evidence type="ECO:0000313" key="2">
    <source>
        <dbReference type="Proteomes" id="UP000248886"/>
    </source>
</evidence>
<accession>A0A2W1K1A7</accession>
<dbReference type="EMBL" id="QKQP01000006">
    <property type="protein sequence ID" value="PZD80253.1"/>
    <property type="molecule type" value="Genomic_DNA"/>
</dbReference>
<reference evidence="1 2" key="1">
    <citation type="submission" date="2018-06" db="EMBL/GenBank/DDBJ databases">
        <title>Draft sequence of Acidithiobacillus ferrooxidans CCM 4253.</title>
        <authorList>
            <person name="Moya-Beltran A."/>
            <person name="Castro M."/>
            <person name="Covarrubias P.C."/>
            <person name="Issotta F."/>
            <person name="Janiczek O."/>
            <person name="Mandl M."/>
            <person name="Kucera J."/>
            <person name="Quatrini R."/>
        </authorList>
    </citation>
    <scope>NUCLEOTIDE SEQUENCE [LARGE SCALE GENOMIC DNA]</scope>
    <source>
        <strain evidence="1 2">CCM 4253</strain>
    </source>
</reference>
<evidence type="ECO:0000313" key="1">
    <source>
        <dbReference type="EMBL" id="PZD80253.1"/>
    </source>
</evidence>
<organism evidence="1 2">
    <name type="scientific">Acidithiobacillus ferrooxidans</name>
    <name type="common">Thiobacillus ferrooxidans</name>
    <dbReference type="NCBI Taxonomy" id="920"/>
    <lineage>
        <taxon>Bacteria</taxon>
        <taxon>Pseudomonadati</taxon>
        <taxon>Pseudomonadota</taxon>
        <taxon>Acidithiobacillia</taxon>
        <taxon>Acidithiobacillales</taxon>
        <taxon>Acidithiobacillaceae</taxon>
        <taxon>Acidithiobacillus</taxon>
    </lineage>
</organism>
<dbReference type="AlphaFoldDB" id="A0A2W1K1A7"/>
<sequence>MRGSRKFALTGPLTVNDPEGIQVILNFMNYLWSGGREPARIYLQRTSLPVILTMAANGTYAKAMQSCEEMESLAEHMVEQWDRSANMDW</sequence>
<comment type="caution">
    <text evidence="1">The sequence shown here is derived from an EMBL/GenBank/DDBJ whole genome shotgun (WGS) entry which is preliminary data.</text>
</comment>